<evidence type="ECO:0000313" key="3">
    <source>
        <dbReference type="EMBL" id="MBB5285234.1"/>
    </source>
</evidence>
<organism evidence="3 4">
    <name type="scientific">Rhabdobacter roseus</name>
    <dbReference type="NCBI Taxonomy" id="1655419"/>
    <lineage>
        <taxon>Bacteria</taxon>
        <taxon>Pseudomonadati</taxon>
        <taxon>Bacteroidota</taxon>
        <taxon>Cytophagia</taxon>
        <taxon>Cytophagales</taxon>
        <taxon>Cytophagaceae</taxon>
        <taxon>Rhabdobacter</taxon>
    </lineage>
</organism>
<gene>
    <name evidence="3" type="ORF">HNQ92_003391</name>
</gene>
<comment type="caution">
    <text evidence="3">The sequence shown here is derived from an EMBL/GenBank/DDBJ whole genome shotgun (WGS) entry which is preliminary data.</text>
</comment>
<evidence type="ECO:0000256" key="1">
    <source>
        <dbReference type="SAM" id="Phobius"/>
    </source>
</evidence>
<feature type="transmembrane region" description="Helical" evidence="1">
    <location>
        <begin position="77"/>
        <end position="96"/>
    </location>
</feature>
<keyword evidence="1" id="KW-0472">Membrane</keyword>
<dbReference type="GO" id="GO:0042284">
    <property type="term" value="F:sphingolipid delta-4 desaturase activity"/>
    <property type="evidence" value="ECO:0007669"/>
    <property type="project" value="TreeGrafter"/>
</dbReference>
<dbReference type="PANTHER" id="PTHR12879">
    <property type="entry name" value="SPHINGOLIPID DELTA 4 DESATURASE/C-4 HYDROXYLASE PROTEIN DES2"/>
    <property type="match status" value="1"/>
</dbReference>
<accession>A0A840TPF3</accession>
<sequence length="317" mass="36775">MLSLPKKYINTYLLIETIGLFLVLSTCSVYLNAIGLAWYFHLPLLLLQGFWFYRLYILGHEASHRKLFPGSVAKNDFWGGLILVPIMTPINVFRKIHLFHHGFNRKDHHTSALDTYVTRQKPSWLVKAFYYLLWYVSVFLGGWFIHSLVSVVLFLFIPPSVSVRISPAFKGWTMQDQLKAIALFGLGVGFHLAVYWLGGSAVYLYSLGYPMLAFAWVLSLFVYIFHYDTTIGSETRFNVRSLGYVPFFSWILMNFNEHATHHQHPNIPWYELPKKRTPLPEKYHQQNQSTDSLLRAILNQLKGPNIVFTHENKKSAP</sequence>
<dbReference type="EMBL" id="JACHGF010000005">
    <property type="protein sequence ID" value="MBB5285234.1"/>
    <property type="molecule type" value="Genomic_DNA"/>
</dbReference>
<proteinExistence type="predicted"/>
<evidence type="ECO:0000313" key="4">
    <source>
        <dbReference type="Proteomes" id="UP000557307"/>
    </source>
</evidence>
<dbReference type="InterPro" id="IPR005804">
    <property type="entry name" value="FA_desaturase_dom"/>
</dbReference>
<feature type="transmembrane region" description="Helical" evidence="1">
    <location>
        <begin position="203"/>
        <end position="225"/>
    </location>
</feature>
<keyword evidence="1" id="KW-1133">Transmembrane helix</keyword>
<dbReference type="GO" id="GO:0016020">
    <property type="term" value="C:membrane"/>
    <property type="evidence" value="ECO:0007669"/>
    <property type="project" value="GOC"/>
</dbReference>
<feature type="transmembrane region" description="Helical" evidence="1">
    <location>
        <begin position="12"/>
        <end position="31"/>
    </location>
</feature>
<feature type="domain" description="Fatty acid desaturase" evidence="2">
    <location>
        <begin position="37"/>
        <end position="288"/>
    </location>
</feature>
<feature type="transmembrane region" description="Helical" evidence="1">
    <location>
        <begin position="178"/>
        <end position="197"/>
    </location>
</feature>
<dbReference type="PANTHER" id="PTHR12879:SF8">
    <property type="entry name" value="SPHINGOLIPID DELTA(4)-DESATURASE DES1"/>
    <property type="match status" value="1"/>
</dbReference>
<feature type="transmembrane region" description="Helical" evidence="1">
    <location>
        <begin position="132"/>
        <end position="157"/>
    </location>
</feature>
<keyword evidence="1" id="KW-0812">Transmembrane</keyword>
<name>A0A840TPF3_9BACT</name>
<dbReference type="Proteomes" id="UP000557307">
    <property type="component" value="Unassembled WGS sequence"/>
</dbReference>
<feature type="transmembrane region" description="Helical" evidence="1">
    <location>
        <begin position="37"/>
        <end position="56"/>
    </location>
</feature>
<reference evidence="3 4" key="1">
    <citation type="submission" date="2020-08" db="EMBL/GenBank/DDBJ databases">
        <title>Genomic Encyclopedia of Type Strains, Phase IV (KMG-IV): sequencing the most valuable type-strain genomes for metagenomic binning, comparative biology and taxonomic classification.</title>
        <authorList>
            <person name="Goeker M."/>
        </authorList>
    </citation>
    <scope>NUCLEOTIDE SEQUENCE [LARGE SCALE GENOMIC DNA]</scope>
    <source>
        <strain evidence="3 4">DSM 105074</strain>
    </source>
</reference>
<dbReference type="AlphaFoldDB" id="A0A840TPF3"/>
<dbReference type="RefSeq" id="WP_184175202.1">
    <property type="nucleotide sequence ID" value="NZ_JACHGF010000005.1"/>
</dbReference>
<protein>
    <submittedName>
        <fullName evidence="3">Fatty acid desaturase</fullName>
    </submittedName>
</protein>
<dbReference type="GO" id="GO:0046513">
    <property type="term" value="P:ceramide biosynthetic process"/>
    <property type="evidence" value="ECO:0007669"/>
    <property type="project" value="TreeGrafter"/>
</dbReference>
<dbReference type="Pfam" id="PF00487">
    <property type="entry name" value="FA_desaturase"/>
    <property type="match status" value="1"/>
</dbReference>
<keyword evidence="4" id="KW-1185">Reference proteome</keyword>
<evidence type="ECO:0000259" key="2">
    <source>
        <dbReference type="Pfam" id="PF00487"/>
    </source>
</evidence>